<dbReference type="InterPro" id="IPR037523">
    <property type="entry name" value="VOC_core"/>
</dbReference>
<gene>
    <name evidence="2" type="ORF">GR257_34725</name>
</gene>
<dbReference type="SUPFAM" id="SSF54593">
    <property type="entry name" value="Glyoxalase/Bleomycin resistance protein/Dihydroxybiphenyl dioxygenase"/>
    <property type="match status" value="1"/>
</dbReference>
<feature type="domain" description="VOC" evidence="1">
    <location>
        <begin position="5"/>
        <end position="131"/>
    </location>
</feature>
<dbReference type="Gene3D" id="3.10.180.10">
    <property type="entry name" value="2,3-Dihydroxybiphenyl 1,2-Dioxygenase, domain 1"/>
    <property type="match status" value="1"/>
</dbReference>
<name>A0A7K3VTH0_RHILE</name>
<organism evidence="2 3">
    <name type="scientific">Rhizobium leguminosarum</name>
    <dbReference type="NCBI Taxonomy" id="384"/>
    <lineage>
        <taxon>Bacteria</taxon>
        <taxon>Pseudomonadati</taxon>
        <taxon>Pseudomonadota</taxon>
        <taxon>Alphaproteobacteria</taxon>
        <taxon>Hyphomicrobiales</taxon>
        <taxon>Rhizobiaceae</taxon>
        <taxon>Rhizobium/Agrobacterium group</taxon>
        <taxon>Rhizobium</taxon>
    </lineage>
</organism>
<protein>
    <recommendedName>
        <fullName evidence="1">VOC domain-containing protein</fullName>
    </recommendedName>
</protein>
<comment type="caution">
    <text evidence="2">The sequence shown here is derived from an EMBL/GenBank/DDBJ whole genome shotgun (WGS) entry which is preliminary data.</text>
</comment>
<evidence type="ECO:0000259" key="1">
    <source>
        <dbReference type="PROSITE" id="PS51819"/>
    </source>
</evidence>
<proteinExistence type="predicted"/>
<dbReference type="PROSITE" id="PS51819">
    <property type="entry name" value="VOC"/>
    <property type="match status" value="1"/>
</dbReference>
<evidence type="ECO:0000313" key="2">
    <source>
        <dbReference type="EMBL" id="NEK19917.1"/>
    </source>
</evidence>
<dbReference type="EMBL" id="WUFV01000034">
    <property type="protein sequence ID" value="NEK19917.1"/>
    <property type="molecule type" value="Genomic_DNA"/>
</dbReference>
<dbReference type="Pfam" id="PF00903">
    <property type="entry name" value="Glyoxalase"/>
    <property type="match status" value="1"/>
</dbReference>
<dbReference type="AlphaFoldDB" id="A0A7K3VTH0"/>
<reference evidence="2 3" key="1">
    <citation type="submission" date="2019-12" db="EMBL/GenBank/DDBJ databases">
        <title>Rhizobium genotypes associated with high levels of biological nitrogen fixation by grain legumes in a temperate-maritime cropping system.</title>
        <authorList>
            <person name="Maluk M."/>
            <person name="Francesc Ferrando Molina F."/>
            <person name="Lopez Del Egido L."/>
            <person name="Lafos M."/>
            <person name="Langarica-Fuentes A."/>
            <person name="Gebre Yohannes G."/>
            <person name="Young M.W."/>
            <person name="Martin P."/>
            <person name="Gantlett R."/>
            <person name="Kenicer G."/>
            <person name="Hawes C."/>
            <person name="Begg G.S."/>
            <person name="Quilliam R.S."/>
            <person name="Squire G.R."/>
            <person name="Poole P.S."/>
            <person name="Young P.W."/>
            <person name="Iannetta P.M."/>
            <person name="James E.K."/>
        </authorList>
    </citation>
    <scope>NUCLEOTIDE SEQUENCE [LARGE SCALE GENOMIC DNA]</scope>
    <source>
        <strain evidence="2 3">JHI54</strain>
    </source>
</reference>
<accession>A0A7K3VTH0</accession>
<evidence type="ECO:0000313" key="3">
    <source>
        <dbReference type="Proteomes" id="UP000471705"/>
    </source>
</evidence>
<sequence>MRVQEIDHVHVEVRDRDAAADWYQRVLGLRREEMFASWADDPTGPLILATAEGKPALSLFAREHKPISRDTTIAFRVSGEQFLTFLQEFSDLGLAHRSGRPLSKEDVVDHDFSWSIYFVDPDENRIEITTYDYAHVAGNGRSAASQLGHSGNP</sequence>
<dbReference type="RefSeq" id="WP_164050050.1">
    <property type="nucleotide sequence ID" value="NZ_WUFV01000034.1"/>
</dbReference>
<dbReference type="InterPro" id="IPR004360">
    <property type="entry name" value="Glyas_Fos-R_dOase_dom"/>
</dbReference>
<dbReference type="Proteomes" id="UP000471705">
    <property type="component" value="Unassembled WGS sequence"/>
</dbReference>
<dbReference type="InterPro" id="IPR029068">
    <property type="entry name" value="Glyas_Bleomycin-R_OHBP_Dase"/>
</dbReference>